<reference evidence="1 2" key="1">
    <citation type="journal article" date="2002" name="Proc. Natl. Acad. Sci. U.S.A.">
        <title>Extensive mosaic structure revealed by the complete genome sequence of uropathogenic Escherichia coli.</title>
        <authorList>
            <person name="Welch R.A."/>
            <person name="Burland V."/>
            <person name="Plunkett G.III."/>
            <person name="Redford P."/>
            <person name="Roesch P."/>
            <person name="Rasko D."/>
            <person name="Buckles E.L."/>
            <person name="Liou S.R."/>
            <person name="Boutin A."/>
            <person name="Hackett J."/>
            <person name="Stroud D."/>
            <person name="Mayhew G.F."/>
            <person name="Rose D.J."/>
            <person name="Zhou S."/>
            <person name="Schwartz D.C."/>
            <person name="Perna N.T."/>
            <person name="Mobley H.L."/>
            <person name="Donnenberg M.S."/>
            <person name="Blattner F.R."/>
        </authorList>
    </citation>
    <scope>NUCLEOTIDE SEQUENCE [LARGE SCALE GENOMIC DNA]</scope>
    <source>
        <strain evidence="2">CFT073 / ATCC 700928 / UPEC</strain>
    </source>
</reference>
<dbReference type="STRING" id="199310.c3983"/>
<sequence>MSVGPENSVITERLLAATAMKTSRYSQNFYCYQPPGGQSEVVLPSKERLSLFENQTKNEQYPTFGQKIG</sequence>
<dbReference type="Proteomes" id="UP000001410">
    <property type="component" value="Chromosome"/>
</dbReference>
<proteinExistence type="predicted"/>
<evidence type="ECO:0000313" key="1">
    <source>
        <dbReference type="EMBL" id="AAN82423.1"/>
    </source>
</evidence>
<dbReference type="AlphaFoldDB" id="A0A0H2VBB3"/>
<evidence type="ECO:0000313" key="2">
    <source>
        <dbReference type="Proteomes" id="UP000001410"/>
    </source>
</evidence>
<dbReference type="HOGENOM" id="CLU_203792_0_0_6"/>
<name>A0A0H2VBB3_ECOL6</name>
<dbReference type="KEGG" id="ecc:c3983"/>
<organism evidence="1 2">
    <name type="scientific">Escherichia coli O6:H1 (strain CFT073 / ATCC 700928 / UPEC)</name>
    <dbReference type="NCBI Taxonomy" id="199310"/>
    <lineage>
        <taxon>Bacteria</taxon>
        <taxon>Pseudomonadati</taxon>
        <taxon>Pseudomonadota</taxon>
        <taxon>Gammaproteobacteria</taxon>
        <taxon>Enterobacterales</taxon>
        <taxon>Enterobacteriaceae</taxon>
        <taxon>Escherichia</taxon>
    </lineage>
</organism>
<gene>
    <name evidence="1" type="ordered locus">c3983</name>
</gene>
<keyword evidence="2" id="KW-1185">Reference proteome</keyword>
<protein>
    <submittedName>
        <fullName evidence="1">Uncharacterized protein</fullName>
    </submittedName>
</protein>
<dbReference type="EMBL" id="AE014075">
    <property type="protein sequence ID" value="AAN82423.1"/>
    <property type="molecule type" value="Genomic_DNA"/>
</dbReference>
<accession>A0A0H2VBB3</accession>